<keyword evidence="1" id="KW-0472">Membrane</keyword>
<dbReference type="AlphaFoldDB" id="A0A1X7FXY6"/>
<dbReference type="RefSeq" id="WP_244552371.1">
    <property type="nucleotide sequence ID" value="NZ_LT840185.1"/>
</dbReference>
<gene>
    <name evidence="2" type="ORF">SAMN06295910_0060</name>
</gene>
<evidence type="ECO:0000313" key="2">
    <source>
        <dbReference type="EMBL" id="SMF60793.1"/>
    </source>
</evidence>
<evidence type="ECO:0000313" key="3">
    <source>
        <dbReference type="Proteomes" id="UP000192934"/>
    </source>
</evidence>
<feature type="transmembrane region" description="Helical" evidence="1">
    <location>
        <begin position="12"/>
        <end position="31"/>
    </location>
</feature>
<protein>
    <recommendedName>
        <fullName evidence="4">DUF2842 domain-containing protein</fullName>
    </recommendedName>
</protein>
<evidence type="ECO:0008006" key="4">
    <source>
        <dbReference type="Google" id="ProtNLM"/>
    </source>
</evidence>
<dbReference type="EMBL" id="LT840185">
    <property type="protein sequence ID" value="SMF60793.1"/>
    <property type="molecule type" value="Genomic_DNA"/>
</dbReference>
<accession>A0A1X7FXY6</accession>
<keyword evidence="3" id="KW-1185">Reference proteome</keyword>
<sequence>MRREPTWRQPVGMAMILLLIAGWAVIAVTIGEMIETAPWPLLALYYTVAGIIWIFPLKPLLRWMETGHWRRP</sequence>
<keyword evidence="1" id="KW-0812">Transmembrane</keyword>
<name>A0A1X7FXY6_9SPHN</name>
<feature type="transmembrane region" description="Helical" evidence="1">
    <location>
        <begin position="43"/>
        <end position="61"/>
    </location>
</feature>
<dbReference type="STRING" id="941907.SAMN06295910_0060"/>
<dbReference type="InterPro" id="IPR021265">
    <property type="entry name" value="DUF2842"/>
</dbReference>
<reference evidence="3" key="1">
    <citation type="submission" date="2017-04" db="EMBL/GenBank/DDBJ databases">
        <authorList>
            <person name="Varghese N."/>
            <person name="Submissions S."/>
        </authorList>
    </citation>
    <scope>NUCLEOTIDE SEQUENCE [LARGE SCALE GENOMIC DNA]</scope>
    <source>
        <strain evidence="3">Dd16</strain>
    </source>
</reference>
<organism evidence="2 3">
    <name type="scientific">Allosphingosinicella indica</name>
    <dbReference type="NCBI Taxonomy" id="941907"/>
    <lineage>
        <taxon>Bacteria</taxon>
        <taxon>Pseudomonadati</taxon>
        <taxon>Pseudomonadota</taxon>
        <taxon>Alphaproteobacteria</taxon>
        <taxon>Sphingomonadales</taxon>
        <taxon>Sphingomonadaceae</taxon>
        <taxon>Allosphingosinicella</taxon>
    </lineage>
</organism>
<dbReference type="Proteomes" id="UP000192934">
    <property type="component" value="Chromosome I"/>
</dbReference>
<proteinExistence type="predicted"/>
<keyword evidence="1" id="KW-1133">Transmembrane helix</keyword>
<evidence type="ECO:0000256" key="1">
    <source>
        <dbReference type="SAM" id="Phobius"/>
    </source>
</evidence>
<dbReference type="Pfam" id="PF11003">
    <property type="entry name" value="DUF2842"/>
    <property type="match status" value="1"/>
</dbReference>